<dbReference type="PANTHER" id="PTHR42673">
    <property type="entry name" value="MALEYLACETOACETATE ISOMERASE"/>
    <property type="match status" value="1"/>
</dbReference>
<sequence>MLELYQFELSQFSEKVRLILDYKGLAYRKIEVVPGMGQLELFRLSGQRQVPVLKDGNTVIADSTAIALYLDKTYPDRPIIPTNPQQKANCLLLEQWADRSIGGEGRSILLEGLKNSNLRTSILPTGTPDVLKNLVGSIPKEAIDILGLGLGLTPDAIKASKAEMHRSLESICMLLSQNSGAYLTGDTPTLADLTVAGLSLVLKIPEGPYLDIPFNLKGKGVPGFADNPDYDLFFTWRDKLYADFRKPHVPNINNNSGAAPATPTTIAID</sequence>
<dbReference type="CDD" id="cd00299">
    <property type="entry name" value="GST_C_family"/>
    <property type="match status" value="1"/>
</dbReference>
<dbReference type="Proteomes" id="UP000238937">
    <property type="component" value="Unassembled WGS sequence"/>
</dbReference>
<dbReference type="SUPFAM" id="SSF47616">
    <property type="entry name" value="GST C-terminal domain-like"/>
    <property type="match status" value="1"/>
</dbReference>
<proteinExistence type="predicted"/>
<feature type="domain" description="GST N-terminal" evidence="1">
    <location>
        <begin position="1"/>
        <end position="78"/>
    </location>
</feature>
<keyword evidence="3" id="KW-1185">Reference proteome</keyword>
<accession>A0A2T1GN51</accession>
<dbReference type="GO" id="GO:0006559">
    <property type="term" value="P:L-phenylalanine catabolic process"/>
    <property type="evidence" value="ECO:0007669"/>
    <property type="project" value="TreeGrafter"/>
</dbReference>
<evidence type="ECO:0000313" key="2">
    <source>
        <dbReference type="EMBL" id="PSB59314.1"/>
    </source>
</evidence>
<dbReference type="GO" id="GO:0004364">
    <property type="term" value="F:glutathione transferase activity"/>
    <property type="evidence" value="ECO:0007669"/>
    <property type="project" value="TreeGrafter"/>
</dbReference>
<dbReference type="RefSeq" id="WP_106299566.1">
    <property type="nucleotide sequence ID" value="NZ_PVWO01000008.1"/>
</dbReference>
<dbReference type="Gene3D" id="3.40.30.10">
    <property type="entry name" value="Glutaredoxin"/>
    <property type="match status" value="1"/>
</dbReference>
<dbReference type="EMBL" id="PVWO01000008">
    <property type="protein sequence ID" value="PSB59314.1"/>
    <property type="molecule type" value="Genomic_DNA"/>
</dbReference>
<dbReference type="Pfam" id="PF13417">
    <property type="entry name" value="GST_N_3"/>
    <property type="match status" value="1"/>
</dbReference>
<keyword evidence="2" id="KW-0808">Transferase</keyword>
<reference evidence="2 3" key="1">
    <citation type="submission" date="2018-03" db="EMBL/GenBank/DDBJ databases">
        <title>The ancient ancestry and fast evolution of plastids.</title>
        <authorList>
            <person name="Moore K.R."/>
            <person name="Magnabosco C."/>
            <person name="Momper L."/>
            <person name="Gold D.A."/>
            <person name="Bosak T."/>
            <person name="Fournier G.P."/>
        </authorList>
    </citation>
    <scope>NUCLEOTIDE SEQUENCE [LARGE SCALE GENOMIC DNA]</scope>
    <source>
        <strain evidence="2 3">CCALA 037</strain>
    </source>
</reference>
<gene>
    <name evidence="2" type="ORF">C7B77_01330</name>
</gene>
<dbReference type="AlphaFoldDB" id="A0A2T1GN51"/>
<evidence type="ECO:0000259" key="1">
    <source>
        <dbReference type="PROSITE" id="PS50404"/>
    </source>
</evidence>
<dbReference type="InterPro" id="IPR036282">
    <property type="entry name" value="Glutathione-S-Trfase_C_sf"/>
</dbReference>
<dbReference type="PROSITE" id="PS50404">
    <property type="entry name" value="GST_NTER"/>
    <property type="match status" value="1"/>
</dbReference>
<dbReference type="InterPro" id="IPR004045">
    <property type="entry name" value="Glutathione_S-Trfase_N"/>
</dbReference>
<evidence type="ECO:0000313" key="3">
    <source>
        <dbReference type="Proteomes" id="UP000238937"/>
    </source>
</evidence>
<dbReference type="GO" id="GO:0006749">
    <property type="term" value="P:glutathione metabolic process"/>
    <property type="evidence" value="ECO:0007669"/>
    <property type="project" value="TreeGrafter"/>
</dbReference>
<protein>
    <submittedName>
        <fullName evidence="2">Glutathione S-transferase</fullName>
    </submittedName>
</protein>
<name>A0A2T1GN51_9CYAN</name>
<organism evidence="2 3">
    <name type="scientific">Chamaesiphon polymorphus CCALA 037</name>
    <dbReference type="NCBI Taxonomy" id="2107692"/>
    <lineage>
        <taxon>Bacteria</taxon>
        <taxon>Bacillati</taxon>
        <taxon>Cyanobacteriota</taxon>
        <taxon>Cyanophyceae</taxon>
        <taxon>Gomontiellales</taxon>
        <taxon>Chamaesiphonaceae</taxon>
        <taxon>Chamaesiphon</taxon>
    </lineage>
</organism>
<dbReference type="SUPFAM" id="SSF52833">
    <property type="entry name" value="Thioredoxin-like"/>
    <property type="match status" value="1"/>
</dbReference>
<comment type="caution">
    <text evidence="2">The sequence shown here is derived from an EMBL/GenBank/DDBJ whole genome shotgun (WGS) entry which is preliminary data.</text>
</comment>
<dbReference type="OrthoDB" id="465590at2"/>
<dbReference type="CDD" id="cd00570">
    <property type="entry name" value="GST_N_family"/>
    <property type="match status" value="1"/>
</dbReference>
<dbReference type="PANTHER" id="PTHR42673:SF4">
    <property type="entry name" value="MALEYLACETOACETATE ISOMERASE"/>
    <property type="match status" value="1"/>
</dbReference>
<dbReference type="InterPro" id="IPR036249">
    <property type="entry name" value="Thioredoxin-like_sf"/>
</dbReference>
<dbReference type="GO" id="GO:0016034">
    <property type="term" value="F:maleylacetoacetate isomerase activity"/>
    <property type="evidence" value="ECO:0007669"/>
    <property type="project" value="TreeGrafter"/>
</dbReference>